<dbReference type="CDD" id="cd07185">
    <property type="entry name" value="OmpA_C-like"/>
    <property type="match status" value="1"/>
</dbReference>
<keyword evidence="3" id="KW-0732">Signal</keyword>
<dbReference type="RefSeq" id="WP_024996563.1">
    <property type="nucleotide sequence ID" value="NZ_ATZI01000009.1"/>
</dbReference>
<evidence type="ECO:0000313" key="5">
    <source>
        <dbReference type="EMBL" id="GAK36717.1"/>
    </source>
</evidence>
<dbReference type="InterPro" id="IPR006665">
    <property type="entry name" value="OmpA-like"/>
</dbReference>
<gene>
    <name evidence="5" type="ORF">JCM15093_1903</name>
</gene>
<dbReference type="EMBL" id="BAJS01000009">
    <property type="protein sequence ID" value="GAK36717.1"/>
    <property type="molecule type" value="Genomic_DNA"/>
</dbReference>
<dbReference type="InterPro" id="IPR036737">
    <property type="entry name" value="OmpA-like_sf"/>
</dbReference>
<comment type="caution">
    <text evidence="5">The sequence shown here is derived from an EMBL/GenBank/DDBJ whole genome shotgun (WGS) entry which is preliminary data.</text>
</comment>
<dbReference type="InterPro" id="IPR050330">
    <property type="entry name" value="Bact_OuterMem_StrucFunc"/>
</dbReference>
<protein>
    <submittedName>
        <fullName evidence="5">Major outer membrane protein OmpA</fullName>
    </submittedName>
</protein>
<name>A0A069D2R1_9BACE</name>
<evidence type="ECO:0000313" key="6">
    <source>
        <dbReference type="Proteomes" id="UP000027601"/>
    </source>
</evidence>
<dbReference type="Proteomes" id="UP000027601">
    <property type="component" value="Unassembled WGS sequence"/>
</dbReference>
<accession>A0A069D2R1</accession>
<dbReference type="eggNOG" id="COG2885">
    <property type="taxonomic scope" value="Bacteria"/>
</dbReference>
<dbReference type="Pfam" id="PF00691">
    <property type="entry name" value="OmpA"/>
    <property type="match status" value="1"/>
</dbReference>
<organism evidence="5 6">
    <name type="scientific">Bacteroides graminisolvens DSM 19988 = JCM 15093</name>
    <dbReference type="NCBI Taxonomy" id="1121097"/>
    <lineage>
        <taxon>Bacteria</taxon>
        <taxon>Pseudomonadati</taxon>
        <taxon>Bacteroidota</taxon>
        <taxon>Bacteroidia</taxon>
        <taxon>Bacteroidales</taxon>
        <taxon>Bacteroidaceae</taxon>
        <taxon>Bacteroides</taxon>
    </lineage>
</organism>
<feature type="signal peptide" evidence="3">
    <location>
        <begin position="1"/>
        <end position="20"/>
    </location>
</feature>
<feature type="coiled-coil region" evidence="2">
    <location>
        <begin position="228"/>
        <end position="262"/>
    </location>
</feature>
<evidence type="ECO:0000256" key="1">
    <source>
        <dbReference type="PROSITE-ProRule" id="PRU00473"/>
    </source>
</evidence>
<dbReference type="PANTHER" id="PTHR30329">
    <property type="entry name" value="STATOR ELEMENT OF FLAGELLAR MOTOR COMPLEX"/>
    <property type="match status" value="1"/>
</dbReference>
<dbReference type="AlphaFoldDB" id="A0A069D2R1"/>
<feature type="chain" id="PRO_5001662309" evidence="3">
    <location>
        <begin position="21"/>
        <end position="376"/>
    </location>
</feature>
<sequence length="376" mass="40864">MNSKLVILSLLLAGASTAMAQSNGAKDKYFSERFKDNIFISVGAGAQLNVNPDNFDYGFGHAITPQIHLSVGKLFNPTWGVRFQAAGLWSTLYSKYGMPSGTYNEIKNKHYLTTRIDGLYNITNAIAGYNPDRLFTVSAFAGPGLTWAKTFGDQKDINALINGSVGLMGQFNVNKYLDINIEARGEVSPSMFGRKSSAYTDGAVSLTAGVTYTFGGKNFVSCNSIVDTKSINDEVNRYRNELAAAQQELAAAKNAAGRVETVTKEVVKEVQVPGPRAIFFQIGKSKLNDQGKVNLLLAAKAMKANPDKKYKIAGYADKATGSARINQKLSEKRAKVVYDALVAEGVNPNQMEIIANGGTDNMFYNKKELNRVVILE</sequence>
<dbReference type="PANTHER" id="PTHR30329:SF21">
    <property type="entry name" value="LIPOPROTEIN YIAD-RELATED"/>
    <property type="match status" value="1"/>
</dbReference>
<dbReference type="OrthoDB" id="1522982at2"/>
<evidence type="ECO:0000259" key="4">
    <source>
        <dbReference type="PROSITE" id="PS51123"/>
    </source>
</evidence>
<reference evidence="5 6" key="1">
    <citation type="journal article" date="2015" name="Microbes Environ.">
        <title>Distribution and evolution of nitrogen fixation genes in the phylum bacteroidetes.</title>
        <authorList>
            <person name="Inoue J."/>
            <person name="Oshima K."/>
            <person name="Suda W."/>
            <person name="Sakamoto M."/>
            <person name="Iino T."/>
            <person name="Noda S."/>
            <person name="Hongoh Y."/>
            <person name="Hattori M."/>
            <person name="Ohkuma M."/>
        </authorList>
    </citation>
    <scope>NUCLEOTIDE SEQUENCE [LARGE SCALE GENOMIC DNA]</scope>
    <source>
        <strain evidence="5 6">JCM 15093</strain>
    </source>
</reference>
<keyword evidence="1" id="KW-0472">Membrane</keyword>
<feature type="domain" description="OmpA-like" evidence="4">
    <location>
        <begin position="267"/>
        <end position="376"/>
    </location>
</feature>
<dbReference type="PROSITE" id="PS51123">
    <property type="entry name" value="OMPA_2"/>
    <property type="match status" value="1"/>
</dbReference>
<dbReference type="STRING" id="1121097.GCA_000428125_02261"/>
<evidence type="ECO:0000256" key="3">
    <source>
        <dbReference type="SAM" id="SignalP"/>
    </source>
</evidence>
<proteinExistence type="predicted"/>
<dbReference type="SUPFAM" id="SSF103088">
    <property type="entry name" value="OmpA-like"/>
    <property type="match status" value="1"/>
</dbReference>
<dbReference type="GO" id="GO:0016020">
    <property type="term" value="C:membrane"/>
    <property type="evidence" value="ECO:0007669"/>
    <property type="project" value="UniProtKB-UniRule"/>
</dbReference>
<keyword evidence="2" id="KW-0175">Coiled coil</keyword>
<evidence type="ECO:0000256" key="2">
    <source>
        <dbReference type="SAM" id="Coils"/>
    </source>
</evidence>
<dbReference type="Gene3D" id="3.30.1330.60">
    <property type="entry name" value="OmpA-like domain"/>
    <property type="match status" value="1"/>
</dbReference>
<keyword evidence="6" id="KW-1185">Reference proteome</keyword>